<dbReference type="RefSeq" id="WP_209846753.1">
    <property type="nucleotide sequence ID" value="NZ_JAGGJV010000001.1"/>
</dbReference>
<protein>
    <submittedName>
        <fullName evidence="1">DNA polymerase-3 subunit delta</fullName>
        <ecNumber evidence="1">2.7.7.7</ecNumber>
    </submittedName>
</protein>
<dbReference type="Proteomes" id="UP000823786">
    <property type="component" value="Unassembled WGS sequence"/>
</dbReference>
<comment type="caution">
    <text evidence="1">The sequence shown here is derived from an EMBL/GenBank/DDBJ whole genome shotgun (WGS) entry which is preliminary data.</text>
</comment>
<dbReference type="NCBIfam" id="NF005677">
    <property type="entry name" value="PRK07471.1"/>
    <property type="match status" value="1"/>
</dbReference>
<accession>A0ABS4EFZ8</accession>
<dbReference type="Gene3D" id="3.40.50.300">
    <property type="entry name" value="P-loop containing nucleotide triphosphate hydrolases"/>
    <property type="match status" value="1"/>
</dbReference>
<keyword evidence="2" id="KW-1185">Reference proteome</keyword>
<dbReference type="PANTHER" id="PTHR11669">
    <property type="entry name" value="REPLICATION FACTOR C / DNA POLYMERASE III GAMMA-TAU SUBUNIT"/>
    <property type="match status" value="1"/>
</dbReference>
<dbReference type="SUPFAM" id="SSF52540">
    <property type="entry name" value="P-loop containing nucleoside triphosphate hydrolases"/>
    <property type="match status" value="1"/>
</dbReference>
<sequence length="347" mass="37545">MSSDRFDVLDGAVSPAENMRLFGHAEAEHFLAQSYRSGKGHHAILIEGPEGIGKATLAFRFANHVLTHPDPMLAPEALADPDPNSIVSRQIASGASHNLLHLTRPVDEKTGKVKSAITVDEVRRAGKFFSQTSGTGNWRIVIVDPADDLNRNAANAILKILEEPPKRSLFLVLTHAPGKLLPTIRSRCLPLQLKPLAPDALRDAMRNLGLDLSGPNAQKVLAAADGSVSEALKLINYGGLDIMSAFETILAGQEPAIRKDMHKLAEVLAAKDSETIFDFFVALVTGHVMGEARKAARDGDIDRADRFARLSSSVTERISVAQGYNLDRKQTVLTVLDDLRAASRTMA</sequence>
<keyword evidence="1" id="KW-0808">Transferase</keyword>
<name>A0ABS4EFZ8_9HYPH</name>
<dbReference type="PANTHER" id="PTHR11669:SF8">
    <property type="entry name" value="DNA POLYMERASE III SUBUNIT DELTA"/>
    <property type="match status" value="1"/>
</dbReference>
<proteinExistence type="predicted"/>
<evidence type="ECO:0000313" key="2">
    <source>
        <dbReference type="Proteomes" id="UP000823786"/>
    </source>
</evidence>
<dbReference type="EMBL" id="JAGGJV010000001">
    <property type="protein sequence ID" value="MBP1856839.1"/>
    <property type="molecule type" value="Genomic_DNA"/>
</dbReference>
<keyword evidence="1" id="KW-0548">Nucleotidyltransferase</keyword>
<organism evidence="1 2">
    <name type="scientific">Rhizobium herbae</name>
    <dbReference type="NCBI Taxonomy" id="508661"/>
    <lineage>
        <taxon>Bacteria</taxon>
        <taxon>Pseudomonadati</taxon>
        <taxon>Pseudomonadota</taxon>
        <taxon>Alphaproteobacteria</taxon>
        <taxon>Hyphomicrobiales</taxon>
        <taxon>Rhizobiaceae</taxon>
        <taxon>Rhizobium/Agrobacterium group</taxon>
        <taxon>Rhizobium</taxon>
    </lineage>
</organism>
<gene>
    <name evidence="1" type="ORF">J2Z75_000319</name>
</gene>
<dbReference type="Pfam" id="PF13177">
    <property type="entry name" value="DNA_pol3_delta2"/>
    <property type="match status" value="1"/>
</dbReference>
<dbReference type="NCBIfam" id="NF006586">
    <property type="entry name" value="PRK09112.1"/>
    <property type="match status" value="1"/>
</dbReference>
<dbReference type="EC" id="2.7.7.7" evidence="1"/>
<dbReference type="InterPro" id="IPR050238">
    <property type="entry name" value="DNA_Rep/Repair_Clamp_Loader"/>
</dbReference>
<dbReference type="InterPro" id="IPR027417">
    <property type="entry name" value="P-loop_NTPase"/>
</dbReference>
<reference evidence="1 2" key="1">
    <citation type="submission" date="2021-03" db="EMBL/GenBank/DDBJ databases">
        <title>Genomic Encyclopedia of Type Strains, Phase IV (KMG-IV): sequencing the most valuable type-strain genomes for metagenomic binning, comparative biology and taxonomic classification.</title>
        <authorList>
            <person name="Goeker M."/>
        </authorList>
    </citation>
    <scope>NUCLEOTIDE SEQUENCE [LARGE SCALE GENOMIC DNA]</scope>
    <source>
        <strain evidence="1 2">DSM 26427</strain>
    </source>
</reference>
<evidence type="ECO:0000313" key="1">
    <source>
        <dbReference type="EMBL" id="MBP1856839.1"/>
    </source>
</evidence>
<dbReference type="GO" id="GO:0003887">
    <property type="term" value="F:DNA-directed DNA polymerase activity"/>
    <property type="evidence" value="ECO:0007669"/>
    <property type="project" value="UniProtKB-EC"/>
</dbReference>